<organism evidence="1 2">
    <name type="scientific">Candidatus Avipropionibacterium avicola</name>
    <dbReference type="NCBI Taxonomy" id="2840701"/>
    <lineage>
        <taxon>Bacteria</taxon>
        <taxon>Bacillati</taxon>
        <taxon>Actinomycetota</taxon>
        <taxon>Actinomycetes</taxon>
        <taxon>Propionibacteriales</taxon>
        <taxon>Propionibacteriaceae</taxon>
        <taxon>Propionibacteriaceae incertae sedis</taxon>
        <taxon>Candidatus Avipropionibacterium</taxon>
    </lineage>
</organism>
<reference evidence="1" key="2">
    <citation type="journal article" date="2021" name="PeerJ">
        <title>Extensive microbial diversity within the chicken gut microbiome revealed by metagenomics and culture.</title>
        <authorList>
            <person name="Gilroy R."/>
            <person name="Ravi A."/>
            <person name="Getino M."/>
            <person name="Pursley I."/>
            <person name="Horton D.L."/>
            <person name="Alikhan N.F."/>
            <person name="Baker D."/>
            <person name="Gharbi K."/>
            <person name="Hall N."/>
            <person name="Watson M."/>
            <person name="Adriaenssens E.M."/>
            <person name="Foster-Nyarko E."/>
            <person name="Jarju S."/>
            <person name="Secka A."/>
            <person name="Antonio M."/>
            <person name="Oren A."/>
            <person name="Chaudhuri R.R."/>
            <person name="La Ragione R."/>
            <person name="Hildebrand F."/>
            <person name="Pallen M.J."/>
        </authorList>
    </citation>
    <scope>NUCLEOTIDE SEQUENCE</scope>
    <source>
        <strain evidence="1">ChiGjej1B1-24693</strain>
    </source>
</reference>
<keyword evidence="1" id="KW-0560">Oxidoreductase</keyword>
<name>A0A9D1KMC3_9ACTN</name>
<comment type="caution">
    <text evidence="1">The sequence shown here is derived from an EMBL/GenBank/DDBJ whole genome shotgun (WGS) entry which is preliminary data.</text>
</comment>
<protein>
    <submittedName>
        <fullName evidence="1">Phytanoyl-CoA dioxygenase family protein</fullName>
    </submittedName>
</protein>
<dbReference type="AlphaFoldDB" id="A0A9D1KMC3"/>
<evidence type="ECO:0000313" key="2">
    <source>
        <dbReference type="Proteomes" id="UP000886842"/>
    </source>
</evidence>
<dbReference type="PANTHER" id="PTHR20883:SF48">
    <property type="entry name" value="ECTOINE DIOXYGENASE"/>
    <property type="match status" value="1"/>
</dbReference>
<dbReference type="SUPFAM" id="SSF51197">
    <property type="entry name" value="Clavaminate synthase-like"/>
    <property type="match status" value="1"/>
</dbReference>
<keyword evidence="1" id="KW-0223">Dioxygenase</keyword>
<dbReference type="EMBL" id="DVLP01000216">
    <property type="protein sequence ID" value="HIT75331.1"/>
    <property type="molecule type" value="Genomic_DNA"/>
</dbReference>
<sequence>MSTVSQSMGLDDLGGEYDPELYRASIVAEAAPRPTDVQWPSWEASYREHGYQAVQGLFTHDDVDAAMAGIDHLISGQVEQFRGVQWERAAKQLAESSDLATRRDLVRKLMYYVDHDERLHRMAHAPQVIELMERLLGEPVTLFADQALLKPPGIGREKPWHQDLAYFDLRPGAPVVGLWIALDEADIANGCMHLVSDSHHEGSVVHFNRRDFQICDTELAGSRVTAVPLHPGDALVFDGLLWHGTPRNGSDRRRWALQFHYARTSDMWQTKEQRHDYKEKRLAVFGADGKDVTC</sequence>
<proteinExistence type="predicted"/>
<dbReference type="GO" id="GO:0005506">
    <property type="term" value="F:iron ion binding"/>
    <property type="evidence" value="ECO:0007669"/>
    <property type="project" value="UniProtKB-ARBA"/>
</dbReference>
<dbReference type="Proteomes" id="UP000886842">
    <property type="component" value="Unassembled WGS sequence"/>
</dbReference>
<gene>
    <name evidence="1" type="ORF">IAA98_07090</name>
</gene>
<evidence type="ECO:0000313" key="1">
    <source>
        <dbReference type="EMBL" id="HIT75331.1"/>
    </source>
</evidence>
<dbReference type="GO" id="GO:0016706">
    <property type="term" value="F:2-oxoglutarate-dependent dioxygenase activity"/>
    <property type="evidence" value="ECO:0007669"/>
    <property type="project" value="UniProtKB-ARBA"/>
</dbReference>
<dbReference type="Gene3D" id="2.60.120.620">
    <property type="entry name" value="q2cbj1_9rhob like domain"/>
    <property type="match status" value="1"/>
</dbReference>
<dbReference type="PANTHER" id="PTHR20883">
    <property type="entry name" value="PHYTANOYL-COA DIOXYGENASE DOMAIN CONTAINING 1"/>
    <property type="match status" value="1"/>
</dbReference>
<reference evidence="1" key="1">
    <citation type="submission" date="2020-10" db="EMBL/GenBank/DDBJ databases">
        <authorList>
            <person name="Gilroy R."/>
        </authorList>
    </citation>
    <scope>NUCLEOTIDE SEQUENCE</scope>
    <source>
        <strain evidence="1">ChiGjej1B1-24693</strain>
    </source>
</reference>
<dbReference type="Pfam" id="PF05721">
    <property type="entry name" value="PhyH"/>
    <property type="match status" value="1"/>
</dbReference>
<accession>A0A9D1KMC3</accession>
<dbReference type="InterPro" id="IPR008775">
    <property type="entry name" value="Phytyl_CoA_dOase-like"/>
</dbReference>